<keyword evidence="4" id="KW-1185">Reference proteome</keyword>
<proteinExistence type="predicted"/>
<protein>
    <submittedName>
        <fullName evidence="3">Uncharacterized protein</fullName>
    </submittedName>
</protein>
<organism evidence="3 4">
    <name type="scientific">Nitrosopumilus oxyclinae</name>
    <dbReference type="NCBI Taxonomy" id="1959104"/>
    <lineage>
        <taxon>Archaea</taxon>
        <taxon>Nitrososphaerota</taxon>
        <taxon>Nitrososphaeria</taxon>
        <taxon>Nitrosopumilales</taxon>
        <taxon>Nitrosopumilaceae</taxon>
        <taxon>Nitrosopumilus</taxon>
    </lineage>
</organism>
<evidence type="ECO:0000313" key="3">
    <source>
        <dbReference type="EMBL" id="QLH05023.1"/>
    </source>
</evidence>
<dbReference type="RefSeq" id="WP_179362257.1">
    <property type="nucleotide sequence ID" value="NZ_CP026994.1"/>
</dbReference>
<gene>
    <name evidence="2" type="ORF">C5F49_06605</name>
    <name evidence="3" type="ORF">C5F49_06615</name>
</gene>
<dbReference type="KEGG" id="nox:C5F49_06605"/>
<dbReference type="EMBL" id="CP026994">
    <property type="protein sequence ID" value="QLH05022.1"/>
    <property type="molecule type" value="Genomic_DNA"/>
</dbReference>
<feature type="region of interest" description="Disordered" evidence="1">
    <location>
        <begin position="1"/>
        <end position="28"/>
    </location>
</feature>
<evidence type="ECO:0000313" key="2">
    <source>
        <dbReference type="EMBL" id="QLH05022.1"/>
    </source>
</evidence>
<sequence length="129" mass="12658">MSTEPVVVTVEPSSVVTPSNRSGDGEPASSVMVSGVTVMVGPTVSCTVIVWSALTELPVASVAVHVLVITSMMFPVPGTDTSLNVTVGAGSALSVAVAKPVLAGVVSAGNSNVTSAGTVRTGSVVSCIM</sequence>
<dbReference type="Proteomes" id="UP000509441">
    <property type="component" value="Chromosome"/>
</dbReference>
<feature type="compositionally biased region" description="Low complexity" evidence="1">
    <location>
        <begin position="1"/>
        <end position="19"/>
    </location>
</feature>
<name>A0A7D5RBP3_9ARCH</name>
<dbReference type="GeneID" id="71841627"/>
<accession>A0A7D5RBP3</accession>
<reference evidence="3 4" key="1">
    <citation type="submission" date="2018-02" db="EMBL/GenBank/DDBJ databases">
        <title>Complete genome of Nitrosopumilus oxyclinae HCE1.</title>
        <authorList>
            <person name="Qin W."/>
            <person name="Zheng Y."/>
            <person name="Stahl D.A."/>
        </authorList>
    </citation>
    <scope>NUCLEOTIDE SEQUENCE [LARGE SCALE GENOMIC DNA]</scope>
    <source>
        <strain evidence="3 4">HCE1</strain>
    </source>
</reference>
<dbReference type="AlphaFoldDB" id="A0A7D5RBP3"/>
<evidence type="ECO:0000313" key="4">
    <source>
        <dbReference type="Proteomes" id="UP000509441"/>
    </source>
</evidence>
<dbReference type="EMBL" id="CP026994">
    <property type="protein sequence ID" value="QLH05023.1"/>
    <property type="molecule type" value="Genomic_DNA"/>
</dbReference>
<dbReference type="KEGG" id="nox:C5F49_06615"/>
<evidence type="ECO:0000256" key="1">
    <source>
        <dbReference type="SAM" id="MobiDB-lite"/>
    </source>
</evidence>